<dbReference type="Pfam" id="PF13247">
    <property type="entry name" value="Fer4_11"/>
    <property type="match status" value="1"/>
</dbReference>
<gene>
    <name evidence="7" type="ORF">GO738_02660</name>
</gene>
<name>A0A6N8IEG9_9ACTN</name>
<keyword evidence="4" id="KW-0677">Repeat</keyword>
<dbReference type="InterPro" id="IPR051555">
    <property type="entry name" value="FDH_Electron_Transfer_Unit"/>
</dbReference>
<proteinExistence type="predicted"/>
<evidence type="ECO:0000256" key="6">
    <source>
        <dbReference type="ARBA" id="ARBA00023014"/>
    </source>
</evidence>
<dbReference type="PANTHER" id="PTHR43545:SF6">
    <property type="entry name" value="FORMATE DEHYDROGENASE, NITRATE-INDUCIBLE, IRON-SULFUR SUBUNIT"/>
    <property type="match status" value="1"/>
</dbReference>
<comment type="subcellular location">
    <subcellularLocation>
        <location evidence="1">Cell envelope</location>
    </subcellularLocation>
</comment>
<keyword evidence="3" id="KW-0479">Metal-binding</keyword>
<evidence type="ECO:0000313" key="7">
    <source>
        <dbReference type="EMBL" id="MVN14261.1"/>
    </source>
</evidence>
<evidence type="ECO:0000256" key="1">
    <source>
        <dbReference type="ARBA" id="ARBA00004196"/>
    </source>
</evidence>
<keyword evidence="2" id="KW-0004">4Fe-4S</keyword>
<keyword evidence="5" id="KW-0408">Iron</keyword>
<evidence type="ECO:0000256" key="4">
    <source>
        <dbReference type="ARBA" id="ARBA00022737"/>
    </source>
</evidence>
<dbReference type="SUPFAM" id="SSF54862">
    <property type="entry name" value="4Fe-4S ferredoxins"/>
    <property type="match status" value="1"/>
</dbReference>
<dbReference type="GO" id="GO:0046872">
    <property type="term" value="F:metal ion binding"/>
    <property type="evidence" value="ECO:0007669"/>
    <property type="project" value="UniProtKB-KW"/>
</dbReference>
<dbReference type="PROSITE" id="PS51379">
    <property type="entry name" value="4FE4S_FER_2"/>
    <property type="match status" value="1"/>
</dbReference>
<dbReference type="InterPro" id="IPR017896">
    <property type="entry name" value="4Fe4S_Fe-S-bd"/>
</dbReference>
<dbReference type="EMBL" id="WPOC01000003">
    <property type="protein sequence ID" value="MVN14261.1"/>
    <property type="molecule type" value="Genomic_DNA"/>
</dbReference>
<evidence type="ECO:0000313" key="8">
    <source>
        <dbReference type="Proteomes" id="UP000468327"/>
    </source>
</evidence>
<dbReference type="AlphaFoldDB" id="A0A6N8IEG9"/>
<evidence type="ECO:0000256" key="5">
    <source>
        <dbReference type="ARBA" id="ARBA00023004"/>
    </source>
</evidence>
<dbReference type="GeneID" id="97353408"/>
<evidence type="ECO:0000256" key="2">
    <source>
        <dbReference type="ARBA" id="ARBA00022485"/>
    </source>
</evidence>
<accession>A0A6N8IEG9</accession>
<comment type="caution">
    <text evidence="7">The sequence shown here is derived from an EMBL/GenBank/DDBJ whole genome shotgun (WGS) entry which is preliminary data.</text>
</comment>
<protein>
    <submittedName>
        <fullName evidence="7">Oxidoreductase</fullName>
    </submittedName>
</protein>
<dbReference type="RefSeq" id="WP_087191834.1">
    <property type="nucleotide sequence ID" value="NZ_BAABZN010000001.1"/>
</dbReference>
<dbReference type="PANTHER" id="PTHR43545">
    <property type="entry name" value="FORMATE DEHYDROGENASE, NITRATE-INDUCIBLE, IRON-SULFUR SUBUNIT"/>
    <property type="match status" value="1"/>
</dbReference>
<keyword evidence="8" id="KW-1185">Reference proteome</keyword>
<organism evidence="7 8">
    <name type="scientific">Gordonibacter urolithinfaciens</name>
    <dbReference type="NCBI Taxonomy" id="1335613"/>
    <lineage>
        <taxon>Bacteria</taxon>
        <taxon>Bacillati</taxon>
        <taxon>Actinomycetota</taxon>
        <taxon>Coriobacteriia</taxon>
        <taxon>Eggerthellales</taxon>
        <taxon>Eggerthellaceae</taxon>
        <taxon>Gordonibacter</taxon>
    </lineage>
</organism>
<dbReference type="Proteomes" id="UP000468327">
    <property type="component" value="Unassembled WGS sequence"/>
</dbReference>
<dbReference type="Gene3D" id="3.30.70.20">
    <property type="match status" value="1"/>
</dbReference>
<dbReference type="GO" id="GO:0051539">
    <property type="term" value="F:4 iron, 4 sulfur cluster binding"/>
    <property type="evidence" value="ECO:0007669"/>
    <property type="project" value="UniProtKB-KW"/>
</dbReference>
<dbReference type="GO" id="GO:0030313">
    <property type="term" value="C:cell envelope"/>
    <property type="evidence" value="ECO:0007669"/>
    <property type="project" value="UniProtKB-SubCell"/>
</dbReference>
<sequence>MKGILVNYEYCTGCHSCEVACKKHLGLPAGEFGIKLTETGPFEYEGAEGNKDRWEWTWLPVLTKACDMCADRVEAGKLPMCVQHCQAWCLYHGEVEELAAKMDGSSRCALFTR</sequence>
<reference evidence="7 8" key="1">
    <citation type="submission" date="2019-11" db="EMBL/GenBank/DDBJ databases">
        <title>Whole genome shotgun sequencing (WGS) data from Adlercreutzia equolifaciens ResAG-91, Eggerthella lenta MRI-F36, MRI-F37, MRI-F40, ResAG-49, ResAG-88, ResAG-121, ResAG-145, and Gordonibacter sp. ResAG-5, ResAG-26, ResAG-43, ResAG-50, ResAG-59.</title>
        <authorList>
            <person name="Stoll D.A."/>
            <person name="Danylec N."/>
            <person name="Franz C.M.A.P."/>
            <person name="Huch M."/>
        </authorList>
    </citation>
    <scope>NUCLEOTIDE SEQUENCE [LARGE SCALE GENOMIC DNA]</scope>
    <source>
        <strain evidence="7 8">ResAG-59</strain>
    </source>
</reference>
<evidence type="ECO:0000256" key="3">
    <source>
        <dbReference type="ARBA" id="ARBA00022723"/>
    </source>
</evidence>
<keyword evidence="6" id="KW-0411">Iron-sulfur</keyword>